<feature type="region of interest" description="Disordered" evidence="1">
    <location>
        <begin position="1"/>
        <end position="40"/>
    </location>
</feature>
<evidence type="ECO:0000256" key="1">
    <source>
        <dbReference type="SAM" id="MobiDB-lite"/>
    </source>
</evidence>
<reference evidence="2" key="1">
    <citation type="submission" date="2022-07" db="EMBL/GenBank/DDBJ databases">
        <title>Chromosome-level genome of Muraenolepis orangiensis.</title>
        <authorList>
            <person name="Kim J."/>
        </authorList>
    </citation>
    <scope>NUCLEOTIDE SEQUENCE</scope>
    <source>
        <strain evidence="2">KU_S4_2022</strain>
        <tissue evidence="2">Muscle</tissue>
    </source>
</reference>
<feature type="region of interest" description="Disordered" evidence="1">
    <location>
        <begin position="215"/>
        <end position="245"/>
    </location>
</feature>
<gene>
    <name evidence="2" type="ORF">NHX12_015460</name>
</gene>
<keyword evidence="3" id="KW-1185">Reference proteome</keyword>
<dbReference type="Proteomes" id="UP001148018">
    <property type="component" value="Unassembled WGS sequence"/>
</dbReference>
<dbReference type="EMBL" id="JANIIK010000120">
    <property type="protein sequence ID" value="KAJ3583963.1"/>
    <property type="molecule type" value="Genomic_DNA"/>
</dbReference>
<protein>
    <submittedName>
        <fullName evidence="2">Uncharacterized protein</fullName>
    </submittedName>
</protein>
<sequence>RLFTKSHSLPSGGRWSSDDNLDSDSTYRTPSVMSRHPPEHLSHCYPLDAVQAHLAGDLTLKTSRSNNDHFDEDTYSTPPRNMKGLSGGRPAQLQLTSAASAHTCGLADCERSLDHHLHRGESRSPSYLLSPTESCPLDGHHRRSPRSSIHSECMVMPVSMSATDHSLSSSTFPRMHYGSAPRDGGGGGGNRDGKSNRLPANMLDQFEKQMPRLFTKSHSLPSGGRWSSDDNLDSDSTYRTPSVMSRHPPEHLSHCYPLDPPEHLSHCYPLDPPEHLSHCYPLDPLEHLSHCYPLDPPEHLSHCYPLDPPELLSHCYPLDPPEHLSHCYPLDPPEHLSHCYPLDPPEHLSHCYPLDPPEHLSHCYPLEHLSHCYPLEHLSHCYPLDAVQAHLAGRCPLLGPLRRPAPQAHSSGPLLGPLLVPLLGPLLRPSPQARSSGPLLVPLLVPLL</sequence>
<feature type="compositionally biased region" description="Polar residues" evidence="1">
    <location>
        <begin position="234"/>
        <end position="243"/>
    </location>
</feature>
<dbReference type="AlphaFoldDB" id="A0A9Q0I3U6"/>
<feature type="compositionally biased region" description="Polar residues" evidence="1">
    <location>
        <begin position="23"/>
        <end position="32"/>
    </location>
</feature>
<comment type="caution">
    <text evidence="2">The sequence shown here is derived from an EMBL/GenBank/DDBJ whole genome shotgun (WGS) entry which is preliminary data.</text>
</comment>
<feature type="non-terminal residue" evidence="2">
    <location>
        <position position="448"/>
    </location>
</feature>
<feature type="region of interest" description="Disordered" evidence="1">
    <location>
        <begin position="60"/>
        <end position="91"/>
    </location>
</feature>
<feature type="compositionally biased region" description="Polar residues" evidence="1">
    <location>
        <begin position="123"/>
        <end position="133"/>
    </location>
</feature>
<feature type="region of interest" description="Disordered" evidence="1">
    <location>
        <begin position="164"/>
        <end position="198"/>
    </location>
</feature>
<feature type="non-terminal residue" evidence="2">
    <location>
        <position position="1"/>
    </location>
</feature>
<evidence type="ECO:0000313" key="2">
    <source>
        <dbReference type="EMBL" id="KAJ3583963.1"/>
    </source>
</evidence>
<name>A0A9Q0I3U6_9TELE</name>
<accession>A0A9Q0I3U6</accession>
<proteinExistence type="predicted"/>
<feature type="region of interest" description="Disordered" evidence="1">
    <location>
        <begin position="119"/>
        <end position="149"/>
    </location>
</feature>
<organism evidence="2 3">
    <name type="scientific">Muraenolepis orangiensis</name>
    <name type="common">Patagonian moray cod</name>
    <dbReference type="NCBI Taxonomy" id="630683"/>
    <lineage>
        <taxon>Eukaryota</taxon>
        <taxon>Metazoa</taxon>
        <taxon>Chordata</taxon>
        <taxon>Craniata</taxon>
        <taxon>Vertebrata</taxon>
        <taxon>Euteleostomi</taxon>
        <taxon>Actinopterygii</taxon>
        <taxon>Neopterygii</taxon>
        <taxon>Teleostei</taxon>
        <taxon>Neoteleostei</taxon>
        <taxon>Acanthomorphata</taxon>
        <taxon>Zeiogadaria</taxon>
        <taxon>Gadariae</taxon>
        <taxon>Gadiformes</taxon>
        <taxon>Muraenolepidoidei</taxon>
        <taxon>Muraenolepididae</taxon>
        <taxon>Muraenolepis</taxon>
    </lineage>
</organism>
<evidence type="ECO:0000313" key="3">
    <source>
        <dbReference type="Proteomes" id="UP001148018"/>
    </source>
</evidence>
<dbReference type="OrthoDB" id="10036956at2759"/>